<dbReference type="EMBL" id="WAAR01000203">
    <property type="protein sequence ID" value="KAB1103187.1"/>
    <property type="molecule type" value="Genomic_DNA"/>
</dbReference>
<dbReference type="EMBL" id="CP031263">
    <property type="protein sequence ID" value="AXH93740.1"/>
    <property type="molecule type" value="Genomic_DNA"/>
</dbReference>
<dbReference type="Proteomes" id="UP000253958">
    <property type="component" value="Chromosome"/>
</dbReference>
<accession>A0A6N3K7Q3</accession>
<reference evidence="2 4" key="3">
    <citation type="submission" date="2019-09" db="EMBL/GenBank/DDBJ databases">
        <title>High taxonomic diversity of Micromonospora strains isolated from Medicago sativa nodules in different geographical locations.</title>
        <authorList>
            <person name="Martinez-Hidalgo P."/>
            <person name="Flores-Felix J.D."/>
            <person name="Velazquez E."/>
            <person name="Brau L."/>
            <person name="Trujillo M.E."/>
            <person name="Martinez-Molina E."/>
        </authorList>
    </citation>
    <scope>NUCLEOTIDE SEQUENCE [LARGE SCALE GENOMIC DNA]</scope>
    <source>
        <strain evidence="2 4">ALFB5</strain>
    </source>
</reference>
<evidence type="ECO:0000313" key="4">
    <source>
        <dbReference type="Proteomes" id="UP000471364"/>
    </source>
</evidence>
<dbReference type="Proteomes" id="UP000471364">
    <property type="component" value="Unassembled WGS sequence"/>
</dbReference>
<dbReference type="RefSeq" id="WP_047893963.1">
    <property type="nucleotide sequence ID" value="NZ_CP031263.1"/>
</dbReference>
<protein>
    <submittedName>
        <fullName evidence="1">Uncharacterized protein</fullName>
    </submittedName>
</protein>
<dbReference type="AlphaFoldDB" id="A0A6N3K7Q3"/>
<evidence type="ECO:0000313" key="1">
    <source>
        <dbReference type="EMBL" id="AXH93740.1"/>
    </source>
</evidence>
<evidence type="ECO:0000313" key="3">
    <source>
        <dbReference type="Proteomes" id="UP000253958"/>
    </source>
</evidence>
<keyword evidence="4" id="KW-1185">Reference proteome</keyword>
<proteinExistence type="predicted"/>
<organism evidence="1 3">
    <name type="scientific">Micromonospora aurantiaca</name>
    <name type="common">nom. illeg.</name>
    <dbReference type="NCBI Taxonomy" id="47850"/>
    <lineage>
        <taxon>Bacteria</taxon>
        <taxon>Bacillati</taxon>
        <taxon>Actinomycetota</taxon>
        <taxon>Actinomycetes</taxon>
        <taxon>Micromonosporales</taxon>
        <taxon>Micromonosporaceae</taxon>
        <taxon>Micromonospora</taxon>
    </lineage>
</organism>
<gene>
    <name evidence="1" type="ORF">DVH21_29710</name>
    <name evidence="2" type="ORF">F6X54_29485</name>
</gene>
<name>A0A6N3K7Q3_9ACTN</name>
<reference evidence="1 3" key="1">
    <citation type="submission" date="2018-07" db="EMBL/GenBank/DDBJ databases">
        <authorList>
            <person name="Ye Y."/>
        </authorList>
    </citation>
    <scope>NUCLEOTIDE SEQUENCE [LARGE SCALE GENOMIC DNA]</scope>
    <source>
        <strain evidence="1">110B</strain>
        <strain evidence="3">H14(2018)</strain>
    </source>
</reference>
<sequence length="61" mass="6626">MFVLSAFRVTSTQPSAPVAAASPLRLVRGEHLGNDVVHMAANEPKLHDDEFVSLREAVEDP</sequence>
<evidence type="ECO:0000313" key="2">
    <source>
        <dbReference type="EMBL" id="KAB1103187.1"/>
    </source>
</evidence>
<reference evidence="1 3" key="2">
    <citation type="submission" date="2018-08" db="EMBL/GenBank/DDBJ databases">
        <title>Streptomyces kandeliansis sp. nov., an endophytic bacterium isolated from mangrove plant.</title>
        <authorList>
            <person name="Wang R."/>
        </authorList>
    </citation>
    <scope>NUCLEOTIDE SEQUENCE [LARGE SCALE GENOMIC DNA]</scope>
    <source>
        <strain evidence="1">110B</strain>
        <strain evidence="3">H14(2018)</strain>
    </source>
</reference>